<protein>
    <submittedName>
        <fullName evidence="2">Uncharacterized protein</fullName>
    </submittedName>
</protein>
<sequence>MFLKNPLFRGQLLATLALTTLVTGCTTTETHYSRFRALDSSGEPRNFVMYWNSELPKSWYGGVPVVTPVRIKTQCSDEIIEFQTRERCGAPDKRTPDGLAAGWCGAKGEFLTAAGREIEGSDTLCGWITGPAVDGDGFARSTSELGSEVLVTIACYPASSVEAQKQASKDKAGERKAGAILRASAVPYRLTVRSAPADSLSDRVPELDEKVCSGD</sequence>
<reference evidence="3" key="1">
    <citation type="journal article" date="2019" name="Int. J. Syst. Evol. Microbiol.">
        <title>The Global Catalogue of Microorganisms (GCM) 10K type strain sequencing project: providing services to taxonomists for standard genome sequencing and annotation.</title>
        <authorList>
            <consortium name="The Broad Institute Genomics Platform"/>
            <consortium name="The Broad Institute Genome Sequencing Center for Infectious Disease"/>
            <person name="Wu L."/>
            <person name="Ma J."/>
        </authorList>
    </citation>
    <scope>NUCLEOTIDE SEQUENCE [LARGE SCALE GENOMIC DNA]</scope>
    <source>
        <strain evidence="3">JCM 17555</strain>
    </source>
</reference>
<evidence type="ECO:0000313" key="3">
    <source>
        <dbReference type="Proteomes" id="UP001501337"/>
    </source>
</evidence>
<dbReference type="RefSeq" id="WP_344804113.1">
    <property type="nucleotide sequence ID" value="NZ_BAABBO010000005.1"/>
</dbReference>
<feature type="region of interest" description="Disordered" evidence="1">
    <location>
        <begin position="196"/>
        <end position="215"/>
    </location>
</feature>
<keyword evidence="3" id="KW-1185">Reference proteome</keyword>
<proteinExistence type="predicted"/>
<comment type="caution">
    <text evidence="2">The sequence shown here is derived from an EMBL/GenBank/DDBJ whole genome shotgun (WGS) entry which is preliminary data.</text>
</comment>
<feature type="compositionally biased region" description="Basic and acidic residues" evidence="1">
    <location>
        <begin position="200"/>
        <end position="215"/>
    </location>
</feature>
<gene>
    <name evidence="2" type="ORF">GCM10022278_10920</name>
</gene>
<accession>A0ABP7NU30</accession>
<organism evidence="2 3">
    <name type="scientific">Allohahella marinimesophila</name>
    <dbReference type="NCBI Taxonomy" id="1054972"/>
    <lineage>
        <taxon>Bacteria</taxon>
        <taxon>Pseudomonadati</taxon>
        <taxon>Pseudomonadota</taxon>
        <taxon>Gammaproteobacteria</taxon>
        <taxon>Oceanospirillales</taxon>
        <taxon>Hahellaceae</taxon>
        <taxon>Allohahella</taxon>
    </lineage>
</organism>
<dbReference type="Proteomes" id="UP001501337">
    <property type="component" value="Unassembled WGS sequence"/>
</dbReference>
<name>A0ABP7NU30_9GAMM</name>
<dbReference type="PROSITE" id="PS51257">
    <property type="entry name" value="PROKAR_LIPOPROTEIN"/>
    <property type="match status" value="1"/>
</dbReference>
<evidence type="ECO:0000313" key="2">
    <source>
        <dbReference type="EMBL" id="GAA3953960.1"/>
    </source>
</evidence>
<evidence type="ECO:0000256" key="1">
    <source>
        <dbReference type="SAM" id="MobiDB-lite"/>
    </source>
</evidence>
<dbReference type="EMBL" id="BAABBO010000005">
    <property type="protein sequence ID" value="GAA3953960.1"/>
    <property type="molecule type" value="Genomic_DNA"/>
</dbReference>